<feature type="signal peptide" evidence="1">
    <location>
        <begin position="1"/>
        <end position="24"/>
    </location>
</feature>
<keyword evidence="1" id="KW-0732">Signal</keyword>
<proteinExistence type="predicted"/>
<organism evidence="2 3">
    <name type="scientific">Flavonifractor plautii</name>
    <name type="common">Fusobacterium plautii</name>
    <dbReference type="NCBI Taxonomy" id="292800"/>
    <lineage>
        <taxon>Bacteria</taxon>
        <taxon>Bacillati</taxon>
        <taxon>Bacillota</taxon>
        <taxon>Clostridia</taxon>
        <taxon>Eubacteriales</taxon>
        <taxon>Oscillospiraceae</taxon>
        <taxon>Flavonifractor</taxon>
    </lineage>
</organism>
<gene>
    <name evidence="2" type="ORF">PND83_12765</name>
</gene>
<protein>
    <submittedName>
        <fullName evidence="2">Uncharacterized protein</fullName>
    </submittedName>
</protein>
<dbReference type="EMBL" id="JAQLWO010000014">
    <property type="protein sequence ID" value="MDB7906854.1"/>
    <property type="molecule type" value="Genomic_DNA"/>
</dbReference>
<evidence type="ECO:0000256" key="1">
    <source>
        <dbReference type="SAM" id="SignalP"/>
    </source>
</evidence>
<accession>A0AAW6C7V3</accession>
<dbReference type="Proteomes" id="UP001211006">
    <property type="component" value="Unassembled WGS sequence"/>
</dbReference>
<evidence type="ECO:0000313" key="2">
    <source>
        <dbReference type="EMBL" id="MDB7906854.1"/>
    </source>
</evidence>
<dbReference type="AlphaFoldDB" id="A0AAW6C7V3"/>
<dbReference type="RefSeq" id="WP_271907521.1">
    <property type="nucleotide sequence ID" value="NZ_JAQLWN010000017.1"/>
</dbReference>
<feature type="chain" id="PRO_5043476375" evidence="1">
    <location>
        <begin position="25"/>
        <end position="111"/>
    </location>
</feature>
<comment type="caution">
    <text evidence="2">The sequence shown here is derived from an EMBL/GenBank/DDBJ whole genome shotgun (WGS) entry which is preliminary data.</text>
</comment>
<evidence type="ECO:0000313" key="3">
    <source>
        <dbReference type="Proteomes" id="UP001211006"/>
    </source>
</evidence>
<reference evidence="2" key="1">
    <citation type="submission" date="2023-01" db="EMBL/GenBank/DDBJ databases">
        <title>Human gut microbiome strain richness.</title>
        <authorList>
            <person name="Chen-Liaw A."/>
        </authorList>
    </citation>
    <scope>NUCLEOTIDE SEQUENCE</scope>
    <source>
        <strain evidence="2">2225st1_A6_2225SCRN_200828</strain>
    </source>
</reference>
<sequence length="111" mass="12590">MKRYFFVFLMTLFTFSLLMQNAAAAEIVTAHAIEDCNNYISDGIVPYASLYLKAQKAWCSTSSGGKIEIHFQVTAKSRMSSVGAKDIYVYENNSDYLQKARKYGHFTGYKN</sequence>
<name>A0AAW6C7V3_FLAPL</name>